<dbReference type="InterPro" id="IPR050234">
    <property type="entry name" value="Nuclear_hormone_rcpt_NR1"/>
</dbReference>
<keyword evidence="8" id="KW-0539">Nucleus</keyword>
<sequence>MHLILRIDVKNRKYCKRCRLAKCFAAGMKRDNILTDEEKQKRIHKIEENRQKRQKRKEEIEALKASLDSSVDTATTSMEVMKKIEIMSTEYERLKARLLELESYAMTKRWNDISYDVYQKAVELEFTAIPIARPLHERLMHFNELEFNRFKEVLEATKLMALTPAPITIQCQMNVIHKFNEGFQCARNISRIMAIFVERITKSIVKMSKNLQAFNSICENDQIILIKYASFEICVIRAILCFNFEHQYWNLIMDDERSVVMKLDLLKKDKRNIHENHKNILDKMGKEWESDTNLIDLKYRCSFKGNCRIDKKSRKLCKKCRLNKCFAVGMKKESIMSSEQKQRRLHKIESNRMKKGLMPSSTTTVESTSSDTQGLTNTSKSVSVLKKFDHLESDYEKIKARLMELETIVKSSHPINSQNSNINMNTNYNNLNEYQREHQSVYQKALELEFSFIPIGRPLNEEDSGFSDIELSRLRDVLNATNVMQSNQMNTITIECQNELIMDFNNGRQCSLNTTKI</sequence>
<evidence type="ECO:0000256" key="10">
    <source>
        <dbReference type="SAM" id="MobiDB-lite"/>
    </source>
</evidence>
<accession>A0A7R9M0S2</accession>
<dbReference type="GO" id="GO:0000978">
    <property type="term" value="F:RNA polymerase II cis-regulatory region sequence-specific DNA binding"/>
    <property type="evidence" value="ECO:0007669"/>
    <property type="project" value="TreeGrafter"/>
</dbReference>
<dbReference type="InterPro" id="IPR001628">
    <property type="entry name" value="Znf_hrmn_rcpt"/>
</dbReference>
<evidence type="ECO:0000313" key="13">
    <source>
        <dbReference type="Proteomes" id="UP000728032"/>
    </source>
</evidence>
<dbReference type="EMBL" id="OC919476">
    <property type="protein sequence ID" value="CAD7651413.1"/>
    <property type="molecule type" value="Genomic_DNA"/>
</dbReference>
<keyword evidence="4" id="KW-0805">Transcription regulation</keyword>
<dbReference type="Gene3D" id="3.30.50.10">
    <property type="entry name" value="Erythroid Transcription Factor GATA-1, subunit A"/>
    <property type="match status" value="2"/>
</dbReference>
<evidence type="ECO:0000313" key="12">
    <source>
        <dbReference type="EMBL" id="CAD7651413.1"/>
    </source>
</evidence>
<keyword evidence="13" id="KW-1185">Reference proteome</keyword>
<feature type="compositionally biased region" description="Low complexity" evidence="10">
    <location>
        <begin position="360"/>
        <end position="372"/>
    </location>
</feature>
<keyword evidence="1" id="KW-0479">Metal-binding</keyword>
<keyword evidence="9" id="KW-0175">Coiled coil</keyword>
<name>A0A7R9M0S2_9ACAR</name>
<evidence type="ECO:0000256" key="9">
    <source>
        <dbReference type="SAM" id="Coils"/>
    </source>
</evidence>
<dbReference type="InterPro" id="IPR035500">
    <property type="entry name" value="NHR-like_dom_sf"/>
</dbReference>
<dbReference type="GO" id="GO:0045944">
    <property type="term" value="P:positive regulation of transcription by RNA polymerase II"/>
    <property type="evidence" value="ECO:0007669"/>
    <property type="project" value="TreeGrafter"/>
</dbReference>
<feature type="coiled-coil region" evidence="9">
    <location>
        <begin position="43"/>
        <end position="104"/>
    </location>
</feature>
<feature type="domain" description="Nuclear receptor" evidence="11">
    <location>
        <begin position="298"/>
        <end position="337"/>
    </location>
</feature>
<keyword evidence="2" id="KW-0863">Zinc-finger</keyword>
<dbReference type="PROSITE" id="PS51030">
    <property type="entry name" value="NUCLEAR_REC_DBD_2"/>
    <property type="match status" value="1"/>
</dbReference>
<evidence type="ECO:0000256" key="3">
    <source>
        <dbReference type="ARBA" id="ARBA00022833"/>
    </source>
</evidence>
<dbReference type="SMART" id="SM00399">
    <property type="entry name" value="ZnF_C4"/>
    <property type="match status" value="1"/>
</dbReference>
<dbReference type="EMBL" id="CAJPVJ010004651">
    <property type="protein sequence ID" value="CAG2168804.1"/>
    <property type="molecule type" value="Genomic_DNA"/>
</dbReference>
<evidence type="ECO:0000256" key="2">
    <source>
        <dbReference type="ARBA" id="ARBA00022771"/>
    </source>
</evidence>
<evidence type="ECO:0000256" key="5">
    <source>
        <dbReference type="ARBA" id="ARBA00023125"/>
    </source>
</evidence>
<keyword evidence="6" id="KW-0804">Transcription</keyword>
<feature type="region of interest" description="Disordered" evidence="10">
    <location>
        <begin position="354"/>
        <end position="376"/>
    </location>
</feature>
<dbReference type="PANTHER" id="PTHR24082:SF283">
    <property type="entry name" value="NUCLEAR HORMONE RECEPTOR HR96"/>
    <property type="match status" value="1"/>
</dbReference>
<dbReference type="SUPFAM" id="SSF57716">
    <property type="entry name" value="Glucocorticoid receptor-like (DNA-binding domain)"/>
    <property type="match status" value="2"/>
</dbReference>
<dbReference type="Proteomes" id="UP000728032">
    <property type="component" value="Unassembled WGS sequence"/>
</dbReference>
<keyword evidence="3" id="KW-0862">Zinc</keyword>
<dbReference type="GO" id="GO:0030154">
    <property type="term" value="P:cell differentiation"/>
    <property type="evidence" value="ECO:0007669"/>
    <property type="project" value="TreeGrafter"/>
</dbReference>
<organism evidence="12">
    <name type="scientific">Oppiella nova</name>
    <dbReference type="NCBI Taxonomy" id="334625"/>
    <lineage>
        <taxon>Eukaryota</taxon>
        <taxon>Metazoa</taxon>
        <taxon>Ecdysozoa</taxon>
        <taxon>Arthropoda</taxon>
        <taxon>Chelicerata</taxon>
        <taxon>Arachnida</taxon>
        <taxon>Acari</taxon>
        <taxon>Acariformes</taxon>
        <taxon>Sarcoptiformes</taxon>
        <taxon>Oribatida</taxon>
        <taxon>Brachypylina</taxon>
        <taxon>Oppioidea</taxon>
        <taxon>Oppiidae</taxon>
        <taxon>Oppiella</taxon>
    </lineage>
</organism>
<keyword evidence="5" id="KW-0238">DNA-binding</keyword>
<dbReference type="AlphaFoldDB" id="A0A7R9M0S2"/>
<proteinExistence type="predicted"/>
<evidence type="ECO:0000256" key="4">
    <source>
        <dbReference type="ARBA" id="ARBA00023015"/>
    </source>
</evidence>
<dbReference type="Gene3D" id="1.10.565.10">
    <property type="entry name" value="Retinoid X Receptor"/>
    <property type="match status" value="1"/>
</dbReference>
<reference evidence="12" key="1">
    <citation type="submission" date="2020-11" db="EMBL/GenBank/DDBJ databases">
        <authorList>
            <person name="Tran Van P."/>
        </authorList>
    </citation>
    <scope>NUCLEOTIDE SEQUENCE</scope>
</reference>
<dbReference type="GO" id="GO:0004879">
    <property type="term" value="F:nuclear receptor activity"/>
    <property type="evidence" value="ECO:0007669"/>
    <property type="project" value="TreeGrafter"/>
</dbReference>
<dbReference type="SUPFAM" id="SSF48508">
    <property type="entry name" value="Nuclear receptor ligand-binding domain"/>
    <property type="match status" value="1"/>
</dbReference>
<dbReference type="InterPro" id="IPR013088">
    <property type="entry name" value="Znf_NHR/GATA"/>
</dbReference>
<protein>
    <recommendedName>
        <fullName evidence="11">Nuclear receptor domain-containing protein</fullName>
    </recommendedName>
</protein>
<dbReference type="PANTHER" id="PTHR24082">
    <property type="entry name" value="NUCLEAR HORMONE RECEPTOR"/>
    <property type="match status" value="1"/>
</dbReference>
<dbReference type="GO" id="GO:0008270">
    <property type="term" value="F:zinc ion binding"/>
    <property type="evidence" value="ECO:0007669"/>
    <property type="project" value="UniProtKB-KW"/>
</dbReference>
<evidence type="ECO:0000259" key="11">
    <source>
        <dbReference type="PROSITE" id="PS51030"/>
    </source>
</evidence>
<evidence type="ECO:0000256" key="1">
    <source>
        <dbReference type="ARBA" id="ARBA00022723"/>
    </source>
</evidence>
<feature type="non-terminal residue" evidence="12">
    <location>
        <position position="1"/>
    </location>
</feature>
<evidence type="ECO:0000256" key="7">
    <source>
        <dbReference type="ARBA" id="ARBA00023170"/>
    </source>
</evidence>
<dbReference type="Pfam" id="PF00105">
    <property type="entry name" value="zf-C4"/>
    <property type="match status" value="2"/>
</dbReference>
<keyword evidence="7" id="KW-0675">Receptor</keyword>
<dbReference type="GO" id="GO:0000122">
    <property type="term" value="P:negative regulation of transcription by RNA polymerase II"/>
    <property type="evidence" value="ECO:0007669"/>
    <property type="project" value="TreeGrafter"/>
</dbReference>
<evidence type="ECO:0000256" key="6">
    <source>
        <dbReference type="ARBA" id="ARBA00023163"/>
    </source>
</evidence>
<evidence type="ECO:0000256" key="8">
    <source>
        <dbReference type="ARBA" id="ARBA00023242"/>
    </source>
</evidence>
<dbReference type="OrthoDB" id="6525155at2759"/>
<gene>
    <name evidence="12" type="ORF">ONB1V03_LOCUS8288</name>
</gene>